<sequence length="279" mass="30957">MNLTNQITMTSLELVDFINAHRQQQAEQAGQPFPSEDFPELTHANLLAKVPKVLGETSHSFECDLPDSYGRPRRGYRFPKREACLVAMSYSYELQAAVYDRMTVLEEQLKLAPPPQPRQLSTINREFKAALGIAKTAGLQGNQAIFAADRVIQRELGCSPMRLVGVTSLPTEDNERTYTPSELCAKLDGAYKPRELNKLLEDMGLQQHVDLGGKHKEWELTEAGKRHGIMSDTGKVHTTTGQAVYSVRWKASVLDLVPSKIVATVPQQPTAPAQGSMQL</sequence>
<reference evidence="1" key="1">
    <citation type="submission" date="2020-01" db="EMBL/GenBank/DDBJ databases">
        <title>Bacteria Cultured from War Wounds Associated with the Conflict in Eastern Ukraine.</title>
        <authorList>
            <person name="Snesrud E."/>
            <person name="Galac M.R."/>
            <person name="Mc Gann P."/>
            <person name="Valentine K."/>
            <person name="Viacheslav K."/>
        </authorList>
    </citation>
    <scope>NUCLEOTIDE SEQUENCE</scope>
    <source>
        <strain evidence="1">VNMU148</strain>
    </source>
</reference>
<protein>
    <submittedName>
        <fullName evidence="1">Uncharacterized protein</fullName>
    </submittedName>
</protein>
<dbReference type="AlphaFoldDB" id="A0A6B1Y244"/>
<proteinExistence type="predicted"/>
<organism evidence="1 2">
    <name type="scientific">Pseudomonas aeruginosa</name>
    <dbReference type="NCBI Taxonomy" id="287"/>
    <lineage>
        <taxon>Bacteria</taxon>
        <taxon>Pseudomonadati</taxon>
        <taxon>Pseudomonadota</taxon>
        <taxon>Gammaproteobacteria</taxon>
        <taxon>Pseudomonadales</taxon>
        <taxon>Pseudomonadaceae</taxon>
        <taxon>Pseudomonas</taxon>
    </lineage>
</organism>
<accession>A0A6B1Y244</accession>
<evidence type="ECO:0000313" key="1">
    <source>
        <dbReference type="EMBL" id="MZZ11521.1"/>
    </source>
</evidence>
<gene>
    <name evidence="1" type="ORF">GUL26_04630</name>
</gene>
<dbReference type="Proteomes" id="UP000644192">
    <property type="component" value="Unassembled WGS sequence"/>
</dbReference>
<name>A0A6B1Y244_PSEAI</name>
<dbReference type="EMBL" id="WXZT01000002">
    <property type="protein sequence ID" value="MZZ11521.1"/>
    <property type="molecule type" value="Genomic_DNA"/>
</dbReference>
<evidence type="ECO:0000313" key="2">
    <source>
        <dbReference type="Proteomes" id="UP000644192"/>
    </source>
</evidence>
<dbReference type="RefSeq" id="WP_051488605.1">
    <property type="nucleotide sequence ID" value="NZ_CAADNI010000384.1"/>
</dbReference>
<comment type="caution">
    <text evidence="1">The sequence shown here is derived from an EMBL/GenBank/DDBJ whole genome shotgun (WGS) entry which is preliminary data.</text>
</comment>